<evidence type="ECO:0000313" key="2">
    <source>
        <dbReference type="EMBL" id="ACO62029.1"/>
    </source>
</evidence>
<proteinExistence type="predicted"/>
<organism evidence="2 3">
    <name type="scientific">Micromonas commoda (strain RCC299 / NOUM17 / CCMP2709)</name>
    <name type="common">Picoplanktonic green alga</name>
    <dbReference type="NCBI Taxonomy" id="296587"/>
    <lineage>
        <taxon>Eukaryota</taxon>
        <taxon>Viridiplantae</taxon>
        <taxon>Chlorophyta</taxon>
        <taxon>Mamiellophyceae</taxon>
        <taxon>Mamiellales</taxon>
        <taxon>Mamiellaceae</taxon>
        <taxon>Micromonas</taxon>
    </lineage>
</organism>
<keyword evidence="1" id="KW-1133">Transmembrane helix</keyword>
<dbReference type="KEGG" id="mis:MICPUN_107844"/>
<dbReference type="InParanoid" id="C1E0M9"/>
<name>C1E0M9_MICCC</name>
<dbReference type="GeneID" id="8241960"/>
<sequence>MVDSGNQWKTRGYLPGVNTWGSRVDTWRVKDFVTTVETSLREAASSVFARCQYGQVGESLKQLASVCSGLSFAERTKILDAASKLLNNLTAFNGTDMTLGNAGDTNLQPDANSTDGDASYSVDTAIVRVPTDNETLAAACMGTVVSNSADSSVAPVTSRRRTSRRRLSQAEADAATLQDAGCWSRVRNSNDALVGMLLGECIQVSLGAGQQLLDGVKACLKTKPDRAINVDYTQDIFVKRTTVNGVEKYTPMSTITVERVGTQICGKVTDVGSFFCPARVAPNWATATTDIGSTECPIVDVIGAAKLAAIETIRNRNKASGEKDGPLPGLDQASGIAVLAVMCLFICGCCVGCRWLVVRRRRRQQAAAGKAMVVHNTLIHSQTQVVQSTAQP</sequence>
<gene>
    <name evidence="2" type="ORF">MICPUN_107844</name>
</gene>
<dbReference type="RefSeq" id="XP_002500771.1">
    <property type="nucleotide sequence ID" value="XM_002500725.1"/>
</dbReference>
<evidence type="ECO:0000313" key="3">
    <source>
        <dbReference type="Proteomes" id="UP000002009"/>
    </source>
</evidence>
<dbReference type="EMBL" id="CP001324">
    <property type="protein sequence ID" value="ACO62029.1"/>
    <property type="molecule type" value="Genomic_DNA"/>
</dbReference>
<keyword evidence="1" id="KW-0812">Transmembrane</keyword>
<reference evidence="2 3" key="1">
    <citation type="journal article" date="2009" name="Science">
        <title>Green evolution and dynamic adaptations revealed by genomes of the marine picoeukaryotes Micromonas.</title>
        <authorList>
            <person name="Worden A.Z."/>
            <person name="Lee J.H."/>
            <person name="Mock T."/>
            <person name="Rouze P."/>
            <person name="Simmons M.P."/>
            <person name="Aerts A.L."/>
            <person name="Allen A.E."/>
            <person name="Cuvelier M.L."/>
            <person name="Derelle E."/>
            <person name="Everett M.V."/>
            <person name="Foulon E."/>
            <person name="Grimwood J."/>
            <person name="Gundlach H."/>
            <person name="Henrissat B."/>
            <person name="Napoli C."/>
            <person name="McDonald S.M."/>
            <person name="Parker M.S."/>
            <person name="Rombauts S."/>
            <person name="Salamov A."/>
            <person name="Von Dassow P."/>
            <person name="Badger J.H."/>
            <person name="Coutinho P.M."/>
            <person name="Demir E."/>
            <person name="Dubchak I."/>
            <person name="Gentemann C."/>
            <person name="Eikrem W."/>
            <person name="Gready J.E."/>
            <person name="John U."/>
            <person name="Lanier W."/>
            <person name="Lindquist E.A."/>
            <person name="Lucas S."/>
            <person name="Mayer K.F."/>
            <person name="Moreau H."/>
            <person name="Not F."/>
            <person name="Otillar R."/>
            <person name="Panaud O."/>
            <person name="Pangilinan J."/>
            <person name="Paulsen I."/>
            <person name="Piegu B."/>
            <person name="Poliakov A."/>
            <person name="Robbens S."/>
            <person name="Schmutz J."/>
            <person name="Toulza E."/>
            <person name="Wyss T."/>
            <person name="Zelensky A."/>
            <person name="Zhou K."/>
            <person name="Armbrust E.V."/>
            <person name="Bhattacharya D."/>
            <person name="Goodenough U.W."/>
            <person name="Van de Peer Y."/>
            <person name="Grigoriev I.V."/>
        </authorList>
    </citation>
    <scope>NUCLEOTIDE SEQUENCE [LARGE SCALE GENOMIC DNA]</scope>
    <source>
        <strain evidence="3">RCC299 / NOUM17</strain>
    </source>
</reference>
<accession>C1E0M9</accession>
<dbReference type="STRING" id="296587.C1E0M9"/>
<dbReference type="Proteomes" id="UP000002009">
    <property type="component" value="Chromosome 3"/>
</dbReference>
<dbReference type="AlphaFoldDB" id="C1E0M9"/>
<dbReference type="OrthoDB" id="192862at2759"/>
<keyword evidence="1" id="KW-0472">Membrane</keyword>
<keyword evidence="3" id="KW-1185">Reference proteome</keyword>
<evidence type="ECO:0000256" key="1">
    <source>
        <dbReference type="SAM" id="Phobius"/>
    </source>
</evidence>
<protein>
    <submittedName>
        <fullName evidence="2">Uncharacterized protein</fullName>
    </submittedName>
</protein>
<feature type="transmembrane region" description="Helical" evidence="1">
    <location>
        <begin position="336"/>
        <end position="357"/>
    </location>
</feature>